<gene>
    <name evidence="3" type="ORF">Vretimale_19957</name>
</gene>
<accession>A0A8J4H0B1</accession>
<feature type="region of interest" description="Disordered" evidence="1">
    <location>
        <begin position="917"/>
        <end position="970"/>
    </location>
</feature>
<evidence type="ECO:0000313" key="3">
    <source>
        <dbReference type="EMBL" id="GIM17417.1"/>
    </source>
</evidence>
<feature type="region of interest" description="Disordered" evidence="1">
    <location>
        <begin position="602"/>
        <end position="621"/>
    </location>
</feature>
<keyword evidence="2" id="KW-0732">Signal</keyword>
<feature type="compositionally biased region" description="Low complexity" evidence="1">
    <location>
        <begin position="924"/>
        <end position="937"/>
    </location>
</feature>
<dbReference type="EMBL" id="BNCQ01000118">
    <property type="protein sequence ID" value="GIM17417.1"/>
    <property type="molecule type" value="Genomic_DNA"/>
</dbReference>
<evidence type="ECO:0000256" key="1">
    <source>
        <dbReference type="SAM" id="MobiDB-lite"/>
    </source>
</evidence>
<dbReference type="Proteomes" id="UP000722791">
    <property type="component" value="Unassembled WGS sequence"/>
</dbReference>
<proteinExistence type="predicted"/>
<feature type="compositionally biased region" description="Polar residues" evidence="1">
    <location>
        <begin position="611"/>
        <end position="621"/>
    </location>
</feature>
<name>A0A8J4H0B1_9CHLO</name>
<evidence type="ECO:0000256" key="2">
    <source>
        <dbReference type="SAM" id="SignalP"/>
    </source>
</evidence>
<comment type="caution">
    <text evidence="3">The sequence shown here is derived from an EMBL/GenBank/DDBJ whole genome shotgun (WGS) entry which is preliminary data.</text>
</comment>
<feature type="compositionally biased region" description="Polar residues" evidence="1">
    <location>
        <begin position="959"/>
        <end position="969"/>
    </location>
</feature>
<sequence length="989" mass="104029">MQFEGQTGIAVLLHLSWPLMSLQNTRAAGRRVNSPLGIGEIGKLRRTYSQTSTRPQAFPEGTEVFDCGVEASSPSFGPPIILKKSPSLSNSGQLKGMSEYSQEGARTPLDGTSIIMPSISSQPLPSVVGGYPSGSVPPGARRGLSDGNLCAPHEGGSYGLFLMGVAYALLQTYLHDLIITPTDKADEENMQQQQPVHGNINSIYCGQQNSSSPKACNWPRREQQRAQMDAFGLLGQACFALSALKTSSNQQHVRHQQLTADDASGPAARIPAARLSSPAALAYDFIGKMGHTAAESNAASPSRPASNPATNLAPNSVGLRLLTEVPTAAALGVGVTVGRQSSTAAAAMEELPPPREVCYEDPPGQLVAAPSSSASTNTNIEPPTCDQPGISSLAVGLEEISVGLYDHHQQVAQLADGENGDRAASNRQQSQLMVTQDLEGSKDCQQEVCRRLADVHGRGTAVSTITGQQKSHLVTGSGAETRFDPLRQLTALHIDTQVQVRQQGGSMVAHQDEGRSYHERELLPGDVVDVDRMASTSSSRQQSNLVEVNPGVTQVGGYDQQELELQQPQGLQLAGNDSDNIEDSALSPSLDHKQLLGLAVGQPEQQQQQPMDGSNTPTINQNANPLLSTSCLRSMASILGKSYMRLEQMADATSSSAATSAERFLAAVSALGSCLDRMGTTGNSRLDAAIVAEQFLSAASALGWSDDRMWQLVDAFADAAISAEQFFSAASALESSYDRLGQLVEFFTKAAVSAGLPSSAASAASELHYKRLGQLAEACADTAIIAAQHCAATSALEASYEWLGYQSAAASVVPADPSKSTYPFIKSFDAEEDQQQLGRLAPERLDTEPTSVLAELTSLTLAQLASSGVQLGQIVAAWSVAASTPTDQGSLELPSPSYNNHIDETIQLSDTWSVAAPPSVTHQPSSELLPSPGPSGEQLEVRLTATGSMPASEQAIPDLQSTAPSSSVQCEVELPGTVSVPAPQQASPS</sequence>
<organism evidence="3 4">
    <name type="scientific">Volvox reticuliferus</name>
    <dbReference type="NCBI Taxonomy" id="1737510"/>
    <lineage>
        <taxon>Eukaryota</taxon>
        <taxon>Viridiplantae</taxon>
        <taxon>Chlorophyta</taxon>
        <taxon>core chlorophytes</taxon>
        <taxon>Chlorophyceae</taxon>
        <taxon>CS clade</taxon>
        <taxon>Chlamydomonadales</taxon>
        <taxon>Volvocaceae</taxon>
        <taxon>Volvox</taxon>
    </lineage>
</organism>
<feature type="chain" id="PRO_5035306196" evidence="2">
    <location>
        <begin position="28"/>
        <end position="989"/>
    </location>
</feature>
<feature type="non-terminal residue" evidence="3">
    <location>
        <position position="989"/>
    </location>
</feature>
<dbReference type="AlphaFoldDB" id="A0A8J4H0B1"/>
<reference evidence="3" key="1">
    <citation type="journal article" date="2021" name="Proc. Natl. Acad. Sci. U.S.A.">
        <title>Three genomes in the algal genus Volvox reveal the fate of a haploid sex-determining region after a transition to homothallism.</title>
        <authorList>
            <person name="Yamamoto K."/>
            <person name="Hamaji T."/>
            <person name="Kawai-Toyooka H."/>
            <person name="Matsuzaki R."/>
            <person name="Takahashi F."/>
            <person name="Nishimura Y."/>
            <person name="Kawachi M."/>
            <person name="Noguchi H."/>
            <person name="Minakuchi Y."/>
            <person name="Umen J.G."/>
            <person name="Toyoda A."/>
            <person name="Nozaki H."/>
        </authorList>
    </citation>
    <scope>NUCLEOTIDE SEQUENCE</scope>
    <source>
        <strain evidence="3">NIES-3785</strain>
    </source>
</reference>
<feature type="signal peptide" evidence="2">
    <location>
        <begin position="1"/>
        <end position="27"/>
    </location>
</feature>
<protein>
    <submittedName>
        <fullName evidence="3">Uncharacterized protein</fullName>
    </submittedName>
</protein>
<evidence type="ECO:0000313" key="4">
    <source>
        <dbReference type="Proteomes" id="UP000722791"/>
    </source>
</evidence>